<evidence type="ECO:0000256" key="2">
    <source>
        <dbReference type="ARBA" id="ARBA00022448"/>
    </source>
</evidence>
<evidence type="ECO:0000256" key="5">
    <source>
        <dbReference type="ARBA" id="ARBA00022989"/>
    </source>
</evidence>
<organism evidence="9 10">
    <name type="scientific">Paenibacillus aceris</name>
    <dbReference type="NCBI Taxonomy" id="869555"/>
    <lineage>
        <taxon>Bacteria</taxon>
        <taxon>Bacillati</taxon>
        <taxon>Bacillota</taxon>
        <taxon>Bacilli</taxon>
        <taxon>Bacillales</taxon>
        <taxon>Paenibacillaceae</taxon>
        <taxon>Paenibacillus</taxon>
    </lineage>
</organism>
<dbReference type="Proteomes" id="UP001519344">
    <property type="component" value="Unassembled WGS sequence"/>
</dbReference>
<dbReference type="Gene3D" id="1.10.3720.10">
    <property type="entry name" value="MetI-like"/>
    <property type="match status" value="1"/>
</dbReference>
<reference evidence="9 10" key="1">
    <citation type="submission" date="2021-03" db="EMBL/GenBank/DDBJ databases">
        <title>Genomic Encyclopedia of Type Strains, Phase IV (KMG-IV): sequencing the most valuable type-strain genomes for metagenomic binning, comparative biology and taxonomic classification.</title>
        <authorList>
            <person name="Goeker M."/>
        </authorList>
    </citation>
    <scope>NUCLEOTIDE SEQUENCE [LARGE SCALE GENOMIC DNA]</scope>
    <source>
        <strain evidence="9 10">DSM 24950</strain>
    </source>
</reference>
<dbReference type="InterPro" id="IPR051393">
    <property type="entry name" value="ABC_transporter_permease"/>
</dbReference>
<evidence type="ECO:0000256" key="4">
    <source>
        <dbReference type="ARBA" id="ARBA00022692"/>
    </source>
</evidence>
<dbReference type="InterPro" id="IPR035906">
    <property type="entry name" value="MetI-like_sf"/>
</dbReference>
<evidence type="ECO:0000259" key="8">
    <source>
        <dbReference type="PROSITE" id="PS50928"/>
    </source>
</evidence>
<name>A0ABS4I204_9BACL</name>
<dbReference type="Pfam" id="PF00528">
    <property type="entry name" value="BPD_transp_1"/>
    <property type="match status" value="1"/>
</dbReference>
<comment type="caution">
    <text evidence="9">The sequence shown here is derived from an EMBL/GenBank/DDBJ whole genome shotgun (WGS) entry which is preliminary data.</text>
</comment>
<evidence type="ECO:0000256" key="3">
    <source>
        <dbReference type="ARBA" id="ARBA00022475"/>
    </source>
</evidence>
<dbReference type="EMBL" id="JAGGKV010000011">
    <property type="protein sequence ID" value="MBP1964957.1"/>
    <property type="molecule type" value="Genomic_DNA"/>
</dbReference>
<keyword evidence="4 7" id="KW-0812">Transmembrane</keyword>
<accession>A0ABS4I204</accession>
<gene>
    <name evidence="9" type="ORF">J2Z65_004190</name>
</gene>
<feature type="transmembrane region" description="Helical" evidence="7">
    <location>
        <begin position="207"/>
        <end position="230"/>
    </location>
</feature>
<dbReference type="InterPro" id="IPR000515">
    <property type="entry name" value="MetI-like"/>
</dbReference>
<protein>
    <submittedName>
        <fullName evidence="9">Raffinose/stachyose/melibiose transport system permease protein</fullName>
    </submittedName>
</protein>
<proteinExistence type="inferred from homology"/>
<evidence type="ECO:0000256" key="1">
    <source>
        <dbReference type="ARBA" id="ARBA00004651"/>
    </source>
</evidence>
<feature type="transmembrane region" description="Helical" evidence="7">
    <location>
        <begin position="265"/>
        <end position="286"/>
    </location>
</feature>
<dbReference type="PANTHER" id="PTHR30193:SF37">
    <property type="entry name" value="INNER MEMBRANE ABC TRANSPORTER PERMEASE PROTEIN YCJO"/>
    <property type="match status" value="1"/>
</dbReference>
<sequence>MKNNIIKVRGDRIIGFVFLIPVLILIMFVSYIPFIWNLVLSFQQWDGFLNRKWIGFKNYTHLIHDQTALISFYHSAYLGVGITLFSVTIGILLAAFIYPLGAKEGAFFRFTLFTPSMVPSSIIAILFTFIFSPTGVLNQALESIGLKSLTHVWLGEPSTVLPSIVVVDVYKNMGITMMLCFTAMQMIPKSLFEASKLEGISYVRQFVLIVLPLIKPIIQLCVVLTLISAFRTFDSVRILTNGGPGTMSKTVSMYMIDSAFSYNQFGYAASMGALFTGMLLLTVLVARRLLRGESYEY</sequence>
<evidence type="ECO:0000313" key="9">
    <source>
        <dbReference type="EMBL" id="MBP1964957.1"/>
    </source>
</evidence>
<comment type="subcellular location">
    <subcellularLocation>
        <location evidence="1 7">Cell membrane</location>
        <topology evidence="1 7">Multi-pass membrane protein</topology>
    </subcellularLocation>
</comment>
<feature type="transmembrane region" description="Helical" evidence="7">
    <location>
        <begin position="169"/>
        <end position="187"/>
    </location>
</feature>
<keyword evidence="5 7" id="KW-1133">Transmembrane helix</keyword>
<keyword evidence="2 7" id="KW-0813">Transport</keyword>
<keyword evidence="3" id="KW-1003">Cell membrane</keyword>
<dbReference type="CDD" id="cd06261">
    <property type="entry name" value="TM_PBP2"/>
    <property type="match status" value="1"/>
</dbReference>
<evidence type="ECO:0000313" key="10">
    <source>
        <dbReference type="Proteomes" id="UP001519344"/>
    </source>
</evidence>
<evidence type="ECO:0000256" key="7">
    <source>
        <dbReference type="RuleBase" id="RU363032"/>
    </source>
</evidence>
<dbReference type="PANTHER" id="PTHR30193">
    <property type="entry name" value="ABC TRANSPORTER PERMEASE PROTEIN"/>
    <property type="match status" value="1"/>
</dbReference>
<keyword evidence="6 7" id="KW-0472">Membrane</keyword>
<dbReference type="PROSITE" id="PS50928">
    <property type="entry name" value="ABC_TM1"/>
    <property type="match status" value="1"/>
</dbReference>
<evidence type="ECO:0000256" key="6">
    <source>
        <dbReference type="ARBA" id="ARBA00023136"/>
    </source>
</evidence>
<feature type="transmembrane region" description="Helical" evidence="7">
    <location>
        <begin position="12"/>
        <end position="36"/>
    </location>
</feature>
<feature type="domain" description="ABC transmembrane type-1" evidence="8">
    <location>
        <begin position="72"/>
        <end position="286"/>
    </location>
</feature>
<dbReference type="RefSeq" id="WP_167057273.1">
    <property type="nucleotide sequence ID" value="NZ_JAAOZR010000015.1"/>
</dbReference>
<feature type="transmembrane region" description="Helical" evidence="7">
    <location>
        <begin position="76"/>
        <end position="98"/>
    </location>
</feature>
<feature type="transmembrane region" description="Helical" evidence="7">
    <location>
        <begin position="110"/>
        <end position="131"/>
    </location>
</feature>
<keyword evidence="10" id="KW-1185">Reference proteome</keyword>
<dbReference type="SUPFAM" id="SSF161098">
    <property type="entry name" value="MetI-like"/>
    <property type="match status" value="1"/>
</dbReference>
<comment type="similarity">
    <text evidence="7">Belongs to the binding-protein-dependent transport system permease family.</text>
</comment>